<dbReference type="NCBIfam" id="TIGR00928">
    <property type="entry name" value="purB"/>
    <property type="match status" value="1"/>
</dbReference>
<evidence type="ECO:0000256" key="1">
    <source>
        <dbReference type="ARBA" id="ARBA00023239"/>
    </source>
</evidence>
<name>A0A7C1JSA2_9CHLR</name>
<dbReference type="EC" id="4.3.2.2" evidence="2 3"/>
<dbReference type="InterPro" id="IPR004769">
    <property type="entry name" value="Pur_lyase"/>
</dbReference>
<dbReference type="GO" id="GO:0004018">
    <property type="term" value="F:N6-(1,2-dicarboxyethyl)AMP AMP-lyase (fumarate-forming) activity"/>
    <property type="evidence" value="ECO:0007669"/>
    <property type="project" value="UniProtKB-UniRule"/>
</dbReference>
<dbReference type="Pfam" id="PF10397">
    <property type="entry name" value="ADSL_C"/>
    <property type="match status" value="1"/>
</dbReference>
<keyword evidence="3" id="KW-0658">Purine biosynthesis</keyword>
<dbReference type="Gene3D" id="1.20.200.10">
    <property type="entry name" value="Fumarase/aspartase (Central domain)"/>
    <property type="match status" value="1"/>
</dbReference>
<dbReference type="SUPFAM" id="SSF48557">
    <property type="entry name" value="L-aspartase-like"/>
    <property type="match status" value="1"/>
</dbReference>
<sequence>MATVFDHETYLSPLTWRYGSEVMRRLWSEAQKRRLLRRFWVALAEAQQEAGIVTAEQVADLRAHQDDIDIATAEAIEREIRHDLMAEIKTYAAQCPVGGPIIHLGATSMDVLDNVDALRLRAALDLIIATLERALAALADRIVAEAHTVTIAFTHLQPAEPTTLGYRLAQYGQDLLIDLEELRRVRAGVRGKGLKGAVGVSASYAQLLEGTGWAPRQLEARVMAKLGLEAFPVATQTYPRKQDWLILNALAGLCATLHKFAFDLRILQSPPFGEWSEPFGEKQVGSSAMPFKRNPIVAENIDSLTRLVAALPRVAWDNAALSLLERTLDDSANRRLLLPEAFLLTDEALQRTLRLIEGMRFWSGAIQRNLRDYGVFAATERVLMEAVRAGGNRQELHEAIRQQSLAAWAAVQEGQPNPLAALLASDERITRYVPAEALPALLDAGAHVGDAAERALALAEQIRAALTQPTAAMHAS</sequence>
<dbReference type="GO" id="GO:0005829">
    <property type="term" value="C:cytosol"/>
    <property type="evidence" value="ECO:0007669"/>
    <property type="project" value="TreeGrafter"/>
</dbReference>
<evidence type="ECO:0000259" key="4">
    <source>
        <dbReference type="SMART" id="SM00998"/>
    </source>
</evidence>
<comment type="catalytic activity">
    <reaction evidence="3">
        <text>N(6)-(1,2-dicarboxyethyl)-AMP = fumarate + AMP</text>
        <dbReference type="Rhea" id="RHEA:16853"/>
        <dbReference type="ChEBI" id="CHEBI:29806"/>
        <dbReference type="ChEBI" id="CHEBI:57567"/>
        <dbReference type="ChEBI" id="CHEBI:456215"/>
        <dbReference type="EC" id="4.3.2.2"/>
    </reaction>
</comment>
<dbReference type="Gene3D" id="1.10.275.60">
    <property type="match status" value="1"/>
</dbReference>
<dbReference type="EMBL" id="DSMG01000070">
    <property type="protein sequence ID" value="HDX31087.1"/>
    <property type="molecule type" value="Genomic_DNA"/>
</dbReference>
<dbReference type="InterPro" id="IPR022761">
    <property type="entry name" value="Fumarate_lyase_N"/>
</dbReference>
<comment type="pathway">
    <text evidence="3">Purine metabolism; AMP biosynthesis via de novo pathway; AMP from IMP: step 2/2.</text>
</comment>
<dbReference type="InterPro" id="IPR019468">
    <property type="entry name" value="AdenyloSucc_lyase_C"/>
</dbReference>
<dbReference type="PANTHER" id="PTHR43172:SF1">
    <property type="entry name" value="ADENYLOSUCCINATE LYASE"/>
    <property type="match status" value="1"/>
</dbReference>
<evidence type="ECO:0000256" key="3">
    <source>
        <dbReference type="RuleBase" id="RU361172"/>
    </source>
</evidence>
<proteinExistence type="inferred from homology"/>
<dbReference type="UniPathway" id="UPA00075">
    <property type="reaction ID" value="UER00336"/>
</dbReference>
<dbReference type="GO" id="GO:0070626">
    <property type="term" value="F:(S)-2-(5-amino-1-(5-phospho-D-ribosyl)imidazole-4-carboxamido) succinate lyase (fumarate-forming) activity"/>
    <property type="evidence" value="ECO:0007669"/>
    <property type="project" value="TreeGrafter"/>
</dbReference>
<dbReference type="PRINTS" id="PR00145">
    <property type="entry name" value="ARGSUCLYASE"/>
</dbReference>
<dbReference type="PROSITE" id="PS00163">
    <property type="entry name" value="FUMARATE_LYASES"/>
    <property type="match status" value="1"/>
</dbReference>
<dbReference type="Pfam" id="PF00206">
    <property type="entry name" value="Lyase_1"/>
    <property type="match status" value="1"/>
</dbReference>
<dbReference type="PANTHER" id="PTHR43172">
    <property type="entry name" value="ADENYLOSUCCINATE LYASE"/>
    <property type="match status" value="1"/>
</dbReference>
<keyword evidence="1 3" id="KW-0456">Lyase</keyword>
<comment type="pathway">
    <text evidence="3">Purine metabolism; IMP biosynthesis via de novo pathway; 5-amino-1-(5-phospho-D-ribosyl)imidazole-4-carboxamide from 5-amino-1-(5-phospho-D-ribosyl)imidazole-4-carboxylate: step 2/2.</text>
</comment>
<dbReference type="GO" id="GO:0044208">
    <property type="term" value="P:'de novo' AMP biosynthetic process"/>
    <property type="evidence" value="ECO:0007669"/>
    <property type="project" value="UniProtKB-UniPathway"/>
</dbReference>
<comment type="caution">
    <text evidence="5">The sequence shown here is derived from an EMBL/GenBank/DDBJ whole genome shotgun (WGS) entry which is preliminary data.</text>
</comment>
<evidence type="ECO:0000256" key="2">
    <source>
        <dbReference type="NCBIfam" id="TIGR00928"/>
    </source>
</evidence>
<dbReference type="SMART" id="SM00998">
    <property type="entry name" value="ADSL_C"/>
    <property type="match status" value="1"/>
</dbReference>
<dbReference type="InterPro" id="IPR000362">
    <property type="entry name" value="Fumarate_lyase_fam"/>
</dbReference>
<organism evidence="5">
    <name type="scientific">Caldilinea aerophila</name>
    <dbReference type="NCBI Taxonomy" id="133453"/>
    <lineage>
        <taxon>Bacteria</taxon>
        <taxon>Bacillati</taxon>
        <taxon>Chloroflexota</taxon>
        <taxon>Caldilineae</taxon>
        <taxon>Caldilineales</taxon>
        <taxon>Caldilineaceae</taxon>
        <taxon>Caldilinea</taxon>
    </lineage>
</organism>
<dbReference type="UniPathway" id="UPA00074">
    <property type="reaction ID" value="UER00132"/>
</dbReference>
<dbReference type="GO" id="GO:0006189">
    <property type="term" value="P:'de novo' IMP biosynthetic process"/>
    <property type="evidence" value="ECO:0007669"/>
    <property type="project" value="UniProtKB-UniPathway"/>
</dbReference>
<feature type="domain" description="Adenylosuccinate lyase C-terminal" evidence="4">
    <location>
        <begin position="373"/>
        <end position="459"/>
    </location>
</feature>
<dbReference type="Gene3D" id="1.10.40.30">
    <property type="entry name" value="Fumarase/aspartase (C-terminal domain)"/>
    <property type="match status" value="1"/>
</dbReference>
<evidence type="ECO:0000313" key="5">
    <source>
        <dbReference type="EMBL" id="HDX31087.1"/>
    </source>
</evidence>
<accession>A0A7C1JSA2</accession>
<dbReference type="AlphaFoldDB" id="A0A7C1JSA2"/>
<dbReference type="InterPro" id="IPR008948">
    <property type="entry name" value="L-Aspartase-like"/>
</dbReference>
<comment type="catalytic activity">
    <reaction evidence="3">
        <text>(2S)-2-[5-amino-1-(5-phospho-beta-D-ribosyl)imidazole-4-carboxamido]succinate = 5-amino-1-(5-phospho-beta-D-ribosyl)imidazole-4-carboxamide + fumarate</text>
        <dbReference type="Rhea" id="RHEA:23920"/>
        <dbReference type="ChEBI" id="CHEBI:29806"/>
        <dbReference type="ChEBI" id="CHEBI:58443"/>
        <dbReference type="ChEBI" id="CHEBI:58475"/>
        <dbReference type="EC" id="4.3.2.2"/>
    </reaction>
</comment>
<gene>
    <name evidence="5" type="primary">purB</name>
    <name evidence="5" type="ORF">ENQ20_06280</name>
</gene>
<dbReference type="InterPro" id="IPR020557">
    <property type="entry name" value="Fumarate_lyase_CS"/>
</dbReference>
<reference evidence="5" key="1">
    <citation type="journal article" date="2020" name="mSystems">
        <title>Genome- and Community-Level Interaction Insights into Carbon Utilization and Element Cycling Functions of Hydrothermarchaeota in Hydrothermal Sediment.</title>
        <authorList>
            <person name="Zhou Z."/>
            <person name="Liu Y."/>
            <person name="Xu W."/>
            <person name="Pan J."/>
            <person name="Luo Z.H."/>
            <person name="Li M."/>
        </authorList>
    </citation>
    <scope>NUCLEOTIDE SEQUENCE [LARGE SCALE GENOMIC DNA]</scope>
    <source>
        <strain evidence="5">SpSt-289</strain>
    </source>
</reference>
<comment type="similarity">
    <text evidence="3">Belongs to the lyase 1 family. Adenylosuccinate lyase subfamily.</text>
</comment>
<protein>
    <recommendedName>
        <fullName evidence="2 3">Adenylosuccinate lyase</fullName>
        <shortName evidence="3">ASL</shortName>
        <ecNumber evidence="2 3">4.3.2.2</ecNumber>
    </recommendedName>
    <alternativeName>
        <fullName evidence="3">Adenylosuccinase</fullName>
    </alternativeName>
</protein>
<dbReference type="PRINTS" id="PR00149">
    <property type="entry name" value="FUMRATELYASE"/>
</dbReference>